<evidence type="ECO:0000313" key="3">
    <source>
        <dbReference type="Proteomes" id="UP001150907"/>
    </source>
</evidence>
<dbReference type="OrthoDB" id="337660at2759"/>
<dbReference type="Pfam" id="PF00022">
    <property type="entry name" value="Actin"/>
    <property type="match status" value="2"/>
</dbReference>
<dbReference type="InterPro" id="IPR004000">
    <property type="entry name" value="Actin"/>
</dbReference>
<dbReference type="CDD" id="cd10207">
    <property type="entry name" value="ASKHA_NBD_Arp10"/>
    <property type="match status" value="1"/>
</dbReference>
<name>A0A9W8EK88_9FUNG</name>
<organism evidence="2 3">
    <name type="scientific">Coemansia thaxteri</name>
    <dbReference type="NCBI Taxonomy" id="2663907"/>
    <lineage>
        <taxon>Eukaryota</taxon>
        <taxon>Fungi</taxon>
        <taxon>Fungi incertae sedis</taxon>
        <taxon>Zoopagomycota</taxon>
        <taxon>Kickxellomycotina</taxon>
        <taxon>Kickxellomycetes</taxon>
        <taxon>Kickxellales</taxon>
        <taxon>Kickxellaceae</taxon>
        <taxon>Coemansia</taxon>
    </lineage>
</organism>
<dbReference type="InterPro" id="IPR043129">
    <property type="entry name" value="ATPase_NBD"/>
</dbReference>
<accession>A0A9W8EK88</accession>
<dbReference type="SUPFAM" id="SSF53067">
    <property type="entry name" value="Actin-like ATPase domain"/>
    <property type="match status" value="2"/>
</dbReference>
<dbReference type="PANTHER" id="PTHR11937">
    <property type="entry name" value="ACTIN"/>
    <property type="match status" value="1"/>
</dbReference>
<dbReference type="Gene3D" id="3.90.640.10">
    <property type="entry name" value="Actin, Chain A, domain 4"/>
    <property type="match status" value="1"/>
</dbReference>
<dbReference type="EMBL" id="JANBQF010000081">
    <property type="protein sequence ID" value="KAJ2005888.1"/>
    <property type="molecule type" value="Genomic_DNA"/>
</dbReference>
<dbReference type="AlphaFoldDB" id="A0A9W8EK88"/>
<proteinExistence type="inferred from homology"/>
<keyword evidence="3" id="KW-1185">Reference proteome</keyword>
<sequence>MSRHPLNTRGIGIGSATSSSVLYGASAEEKVVLDIGACSLRAGFSGDSAPLYSSTMANTYSLVGDSYLHALGSGTSASQRQKPWSEVELVEQLREVYRRDLLVDARTRKVAVVEGALQPTAMRLAVARVLLSNLQVPHVSFYPASVAALMTTGQVTGLVVDCGHHCTTITPVYEACALAPYLSVTPLAGVALFANLRALLKQHAGFIPHVAAESTIDIENVLTSQVVTHIMTRLLFASPIATPMALRADLGAADRHGDELLEFFESSSACTAAPRTKLTVESLKNGRGVLEWPSWIRERATEVLFCGDLAAEHLGIADTVAQCIARVPVDTRRALISRILVIGGVADVPGFRPRLLHDIATSLRCSSRWAALADDAALVDYATGGNAQVFAPSDRAWVGASIATSAKIGAVEIGREEFDGHALTDWTTIKQ</sequence>
<evidence type="ECO:0000313" key="2">
    <source>
        <dbReference type="EMBL" id="KAJ2005888.1"/>
    </source>
</evidence>
<comment type="caution">
    <text evidence="2">The sequence shown here is derived from an EMBL/GenBank/DDBJ whole genome shotgun (WGS) entry which is preliminary data.</text>
</comment>
<evidence type="ECO:0000256" key="1">
    <source>
        <dbReference type="RuleBase" id="RU000487"/>
    </source>
</evidence>
<protein>
    <submittedName>
        <fullName evidence="2">Uncharacterized protein</fullName>
    </submittedName>
</protein>
<gene>
    <name evidence="2" type="ORF">H4R26_001695</name>
</gene>
<dbReference type="Gene3D" id="3.30.420.40">
    <property type="match status" value="2"/>
</dbReference>
<dbReference type="SMART" id="SM00268">
    <property type="entry name" value="ACTIN"/>
    <property type="match status" value="1"/>
</dbReference>
<comment type="similarity">
    <text evidence="1">Belongs to the actin family.</text>
</comment>
<reference evidence="2" key="1">
    <citation type="submission" date="2022-07" db="EMBL/GenBank/DDBJ databases">
        <title>Phylogenomic reconstructions and comparative analyses of Kickxellomycotina fungi.</title>
        <authorList>
            <person name="Reynolds N.K."/>
            <person name="Stajich J.E."/>
            <person name="Barry K."/>
            <person name="Grigoriev I.V."/>
            <person name="Crous P."/>
            <person name="Smith M.E."/>
        </authorList>
    </citation>
    <scope>NUCLEOTIDE SEQUENCE</scope>
    <source>
        <strain evidence="2">IMI 214461</strain>
    </source>
</reference>
<dbReference type="Proteomes" id="UP001150907">
    <property type="component" value="Unassembled WGS sequence"/>
</dbReference>